<keyword evidence="1" id="KW-0812">Transmembrane</keyword>
<comment type="caution">
    <text evidence="2">The sequence shown here is derived from an EMBL/GenBank/DDBJ whole genome shotgun (WGS) entry which is preliminary data.</text>
</comment>
<evidence type="ECO:0000313" key="2">
    <source>
        <dbReference type="EMBL" id="MES4992379.1"/>
    </source>
</evidence>
<proteinExistence type="predicted"/>
<dbReference type="RefSeq" id="WP_353574340.1">
    <property type="nucleotide sequence ID" value="NZ_JBETME010000008.1"/>
</dbReference>
<dbReference type="EMBL" id="JBETME010000008">
    <property type="protein sequence ID" value="MES4992379.1"/>
    <property type="molecule type" value="Genomic_DNA"/>
</dbReference>
<accession>A0ABD5LMK4</accession>
<sequence>MKAFELVFNIAACAALGVWLFSDKYQAEAVLAMICCLAIASIYILMTQREKIYRIFASISLSVIAATVGIVLLRLSGITG</sequence>
<evidence type="ECO:0000256" key="1">
    <source>
        <dbReference type="SAM" id="Phobius"/>
    </source>
</evidence>
<dbReference type="Proteomes" id="UP001438189">
    <property type="component" value="Unassembled WGS sequence"/>
</dbReference>
<evidence type="ECO:0000313" key="3">
    <source>
        <dbReference type="Proteomes" id="UP001438189"/>
    </source>
</evidence>
<feature type="transmembrane region" description="Helical" evidence="1">
    <location>
        <begin position="52"/>
        <end position="73"/>
    </location>
</feature>
<dbReference type="AlphaFoldDB" id="A0ABD5LMK4"/>
<keyword evidence="1" id="KW-1133">Transmembrane helix</keyword>
<keyword evidence="1" id="KW-0472">Membrane</keyword>
<protein>
    <submittedName>
        <fullName evidence="2">Uncharacterized protein</fullName>
    </submittedName>
</protein>
<name>A0ABD5LMK4_AGRRD</name>
<organism evidence="2 3">
    <name type="scientific">Agrobacterium radiobacter</name>
    <dbReference type="NCBI Taxonomy" id="362"/>
    <lineage>
        <taxon>Bacteria</taxon>
        <taxon>Pseudomonadati</taxon>
        <taxon>Pseudomonadota</taxon>
        <taxon>Alphaproteobacteria</taxon>
        <taxon>Hyphomicrobiales</taxon>
        <taxon>Rhizobiaceae</taxon>
        <taxon>Rhizobium/Agrobacterium group</taxon>
        <taxon>Agrobacterium</taxon>
        <taxon>Agrobacterium tumefaciens complex</taxon>
    </lineage>
</organism>
<feature type="transmembrane region" description="Helical" evidence="1">
    <location>
        <begin position="6"/>
        <end position="22"/>
    </location>
</feature>
<gene>
    <name evidence="2" type="ORF">ABVB70_18740</name>
</gene>
<reference evidence="2 3" key="1">
    <citation type="submission" date="2024-06" db="EMBL/GenBank/DDBJ databases">
        <title>Genome sequencing of Agrobacterium spp. from tobacco in Serbia.</title>
        <authorList>
            <person name="Ilicic R.J."/>
            <person name="Studholme D.J."/>
            <person name="Jelusic A."/>
            <person name="Barac G."/>
            <person name="Bagi F."/>
            <person name="Popovic Milovanovic T."/>
        </authorList>
    </citation>
    <scope>NUCLEOTIDE SEQUENCE [LARGE SCALE GENOMIC DNA]</scope>
    <source>
        <strain evidence="2 3">DA1</strain>
    </source>
</reference>
<feature type="transmembrane region" description="Helical" evidence="1">
    <location>
        <begin position="29"/>
        <end position="46"/>
    </location>
</feature>